<dbReference type="STRING" id="937218.SAMN06297251_1416"/>
<gene>
    <name evidence="18" type="ORF">SAMN06297251_1416</name>
</gene>
<dbReference type="Gene3D" id="2.170.130.10">
    <property type="entry name" value="TonB-dependent receptor, plug domain"/>
    <property type="match status" value="1"/>
</dbReference>
<dbReference type="InterPro" id="IPR036942">
    <property type="entry name" value="Beta-barrel_TonB_sf"/>
</dbReference>
<keyword evidence="12" id="KW-0675">Receptor</keyword>
<evidence type="ECO:0000256" key="9">
    <source>
        <dbReference type="ARBA" id="ARBA00023065"/>
    </source>
</evidence>
<keyword evidence="11 14" id="KW-0472">Membrane</keyword>
<evidence type="ECO:0000256" key="12">
    <source>
        <dbReference type="ARBA" id="ARBA00023170"/>
    </source>
</evidence>
<evidence type="ECO:0000256" key="5">
    <source>
        <dbReference type="ARBA" id="ARBA00022496"/>
    </source>
</evidence>
<keyword evidence="9" id="KW-0406">Ion transport</keyword>
<evidence type="ECO:0000256" key="15">
    <source>
        <dbReference type="RuleBase" id="RU003357"/>
    </source>
</evidence>
<dbReference type="InterPro" id="IPR037066">
    <property type="entry name" value="Plug_dom_sf"/>
</dbReference>
<dbReference type="InterPro" id="IPR012910">
    <property type="entry name" value="Plug_dom"/>
</dbReference>
<protein>
    <submittedName>
        <fullName evidence="18">Iron complex outermembrane recepter protein</fullName>
    </submittedName>
</protein>
<dbReference type="NCBIfam" id="TIGR01783">
    <property type="entry name" value="TonB-siderophor"/>
    <property type="match status" value="1"/>
</dbReference>
<comment type="similarity">
    <text evidence="2 14 15">Belongs to the TonB-dependent receptor family.</text>
</comment>
<keyword evidence="3 14" id="KW-0813">Transport</keyword>
<accession>A0A1W2EXK6</accession>
<proteinExistence type="inferred from homology"/>
<keyword evidence="7" id="KW-0732">Signal</keyword>
<evidence type="ECO:0000256" key="6">
    <source>
        <dbReference type="ARBA" id="ARBA00022692"/>
    </source>
</evidence>
<evidence type="ECO:0000313" key="18">
    <source>
        <dbReference type="EMBL" id="SMD14312.1"/>
    </source>
</evidence>
<evidence type="ECO:0000313" key="19">
    <source>
        <dbReference type="Proteomes" id="UP000192656"/>
    </source>
</evidence>
<evidence type="ECO:0000256" key="8">
    <source>
        <dbReference type="ARBA" id="ARBA00023004"/>
    </source>
</evidence>
<feature type="domain" description="TonB-dependent receptor-like beta-barrel" evidence="16">
    <location>
        <begin position="257"/>
        <end position="680"/>
    </location>
</feature>
<dbReference type="CDD" id="cd01347">
    <property type="entry name" value="ligand_gated_channel"/>
    <property type="match status" value="1"/>
</dbReference>
<dbReference type="PROSITE" id="PS52016">
    <property type="entry name" value="TONB_DEPENDENT_REC_3"/>
    <property type="match status" value="1"/>
</dbReference>
<dbReference type="InterPro" id="IPR000531">
    <property type="entry name" value="Beta-barrel_TonB"/>
</dbReference>
<keyword evidence="8" id="KW-0408">Iron</keyword>
<dbReference type="PANTHER" id="PTHR32552">
    <property type="entry name" value="FERRICHROME IRON RECEPTOR-RELATED"/>
    <property type="match status" value="1"/>
</dbReference>
<dbReference type="SUPFAM" id="SSF56935">
    <property type="entry name" value="Porins"/>
    <property type="match status" value="1"/>
</dbReference>
<organism evidence="18 19">
    <name type="scientific">Fulvimarina manganoxydans</name>
    <dbReference type="NCBI Taxonomy" id="937218"/>
    <lineage>
        <taxon>Bacteria</taxon>
        <taxon>Pseudomonadati</taxon>
        <taxon>Pseudomonadota</taxon>
        <taxon>Alphaproteobacteria</taxon>
        <taxon>Hyphomicrobiales</taxon>
        <taxon>Aurantimonadaceae</taxon>
        <taxon>Fulvimarina</taxon>
    </lineage>
</organism>
<dbReference type="Proteomes" id="UP000192656">
    <property type="component" value="Unassembled WGS sequence"/>
</dbReference>
<evidence type="ECO:0000256" key="13">
    <source>
        <dbReference type="ARBA" id="ARBA00023237"/>
    </source>
</evidence>
<evidence type="ECO:0000256" key="3">
    <source>
        <dbReference type="ARBA" id="ARBA00022448"/>
    </source>
</evidence>
<reference evidence="18 19" key="1">
    <citation type="submission" date="2017-04" db="EMBL/GenBank/DDBJ databases">
        <authorList>
            <person name="Afonso C.L."/>
            <person name="Miller P.J."/>
            <person name="Scott M.A."/>
            <person name="Spackman E."/>
            <person name="Goraichik I."/>
            <person name="Dimitrov K.M."/>
            <person name="Suarez D.L."/>
            <person name="Swayne D.E."/>
        </authorList>
    </citation>
    <scope>NUCLEOTIDE SEQUENCE [LARGE SCALE GENOMIC DNA]</scope>
    <source>
        <strain evidence="18 19">CGMCC 1.10972</strain>
    </source>
</reference>
<evidence type="ECO:0000256" key="1">
    <source>
        <dbReference type="ARBA" id="ARBA00004571"/>
    </source>
</evidence>
<evidence type="ECO:0000259" key="17">
    <source>
        <dbReference type="Pfam" id="PF07715"/>
    </source>
</evidence>
<dbReference type="PANTHER" id="PTHR32552:SF68">
    <property type="entry name" value="FERRICHROME OUTER MEMBRANE TRANSPORTER_PHAGE RECEPTOR"/>
    <property type="match status" value="1"/>
</dbReference>
<sequence>MNSKFKRVNTDACWQRLTSMLLGSCAFLFIQTGITSARENSQGDAILLDTVTVEADGAGSLLGGGYYSGIVVDQSTGASRMPTSLLDTPASVSVITAEELTRRNADSVEEAVDYTAGVTTGFYGSDDRFDFIRIRGLDAYAFRDGLPLGLPFGAPREEIYAFDTIEVLKGANSSSFGLAAPGGLINYVTKRPRSDIFGEVYVTGGSYSHKEVGFDTGANLTQDDTLSFRITGKFQNADKEYDYSNDDEKFIQGGLTWRPTDHTNLTVVYDHLYIDSVPGSGGQPIGFDFSRSRFFGEPDYNSRGVTRDTVSLFFDHDFQNGLSIASTARYSSTNSDYGYAYISASPPDGSSIASRSFFGNDASSDVFVMDAHGLYDTDIAGVGSRTLFGVEYRDADGTNDAFFGSAPSIDVRNPVFTGAPSSVPLYSSRQTDQRTRALYAQEELTFFDTVIVTAGLRNDWLDLAETNQFDGATLSDDLSETTGRLGLTYRLTEEVSLFGSYSESVVPASIGVEPETGEQYEVGVKYQPHDFPTLVTASVYDLTRDNLTRTDPVSLQRVPIGEIGVRGFDFEAKAQLPFSFDVIASYSYLDAEIVENGTLGNAGNRPAFVPEHVASAFLNYTVPGSGFRGDLTVGVGARYEGQYYFDDANTLEVGGHTEFDAVLIYELAENATLQANAKNLFDKKYVAYGGFGANFYNAGREIDVSLRYTW</sequence>
<feature type="domain" description="TonB-dependent receptor plug" evidence="17">
    <location>
        <begin position="85"/>
        <end position="183"/>
    </location>
</feature>
<dbReference type="Gene3D" id="2.40.170.20">
    <property type="entry name" value="TonB-dependent receptor, beta-barrel domain"/>
    <property type="match status" value="1"/>
</dbReference>
<dbReference type="GO" id="GO:0015891">
    <property type="term" value="P:siderophore transport"/>
    <property type="evidence" value="ECO:0007669"/>
    <property type="project" value="InterPro"/>
</dbReference>
<name>A0A1W2EXK6_9HYPH</name>
<keyword evidence="4 14" id="KW-1134">Transmembrane beta strand</keyword>
<dbReference type="Pfam" id="PF07715">
    <property type="entry name" value="Plug"/>
    <property type="match status" value="1"/>
</dbReference>
<evidence type="ECO:0000256" key="11">
    <source>
        <dbReference type="ARBA" id="ARBA00023136"/>
    </source>
</evidence>
<comment type="subcellular location">
    <subcellularLocation>
        <location evidence="1 14">Cell outer membrane</location>
        <topology evidence="1 14">Multi-pass membrane protein</topology>
    </subcellularLocation>
</comment>
<evidence type="ECO:0000256" key="4">
    <source>
        <dbReference type="ARBA" id="ARBA00022452"/>
    </source>
</evidence>
<keyword evidence="6 14" id="KW-0812">Transmembrane</keyword>
<evidence type="ECO:0000256" key="10">
    <source>
        <dbReference type="ARBA" id="ARBA00023077"/>
    </source>
</evidence>
<evidence type="ECO:0000259" key="16">
    <source>
        <dbReference type="Pfam" id="PF00593"/>
    </source>
</evidence>
<dbReference type="AlphaFoldDB" id="A0A1W2EXK6"/>
<evidence type="ECO:0000256" key="7">
    <source>
        <dbReference type="ARBA" id="ARBA00022729"/>
    </source>
</evidence>
<dbReference type="GO" id="GO:0009279">
    <property type="term" value="C:cell outer membrane"/>
    <property type="evidence" value="ECO:0007669"/>
    <property type="project" value="UniProtKB-SubCell"/>
</dbReference>
<dbReference type="InterPro" id="IPR039426">
    <property type="entry name" value="TonB-dep_rcpt-like"/>
</dbReference>
<dbReference type="InterPro" id="IPR010105">
    <property type="entry name" value="TonB_sidphr_rcpt"/>
</dbReference>
<dbReference type="GO" id="GO:0038023">
    <property type="term" value="F:signaling receptor activity"/>
    <property type="evidence" value="ECO:0007669"/>
    <property type="project" value="InterPro"/>
</dbReference>
<keyword evidence="13 14" id="KW-0998">Cell outer membrane</keyword>
<dbReference type="EMBL" id="FWXR01000041">
    <property type="protein sequence ID" value="SMD14312.1"/>
    <property type="molecule type" value="Genomic_DNA"/>
</dbReference>
<evidence type="ECO:0000256" key="14">
    <source>
        <dbReference type="PROSITE-ProRule" id="PRU01360"/>
    </source>
</evidence>
<keyword evidence="5" id="KW-0410">Iron transport</keyword>
<keyword evidence="19" id="KW-1185">Reference proteome</keyword>
<evidence type="ECO:0000256" key="2">
    <source>
        <dbReference type="ARBA" id="ARBA00009810"/>
    </source>
</evidence>
<dbReference type="GO" id="GO:0015344">
    <property type="term" value="F:siderophore uptake transmembrane transporter activity"/>
    <property type="evidence" value="ECO:0007669"/>
    <property type="project" value="TreeGrafter"/>
</dbReference>
<keyword evidence="10 15" id="KW-0798">TonB box</keyword>
<dbReference type="Pfam" id="PF00593">
    <property type="entry name" value="TonB_dep_Rec_b-barrel"/>
    <property type="match status" value="1"/>
</dbReference>